<gene>
    <name evidence="9" type="ORF">C5Y93_18680</name>
</gene>
<dbReference type="OrthoDB" id="9806150at2"/>
<evidence type="ECO:0000313" key="9">
    <source>
        <dbReference type="EMBL" id="PQO44441.1"/>
    </source>
</evidence>
<dbReference type="GO" id="GO:0006753">
    <property type="term" value="P:nucleoside phosphate metabolic process"/>
    <property type="evidence" value="ECO:0007669"/>
    <property type="project" value="TreeGrafter"/>
</dbReference>
<comment type="caution">
    <text evidence="9">The sequence shown here is derived from an EMBL/GenBank/DDBJ whole genome shotgun (WGS) entry which is preliminary data.</text>
</comment>
<dbReference type="GO" id="GO:0016787">
    <property type="term" value="F:hydrolase activity"/>
    <property type="evidence" value="ECO:0007669"/>
    <property type="project" value="UniProtKB-KW"/>
</dbReference>
<dbReference type="AlphaFoldDB" id="A0A2S8GJD7"/>
<dbReference type="Gene3D" id="3.90.79.10">
    <property type="entry name" value="Nucleoside Triphosphate Pyrophosphohydrolase"/>
    <property type="match status" value="1"/>
</dbReference>
<name>A0A2S8GJD7_9BACT</name>
<reference evidence="9 10" key="1">
    <citation type="submission" date="2018-02" db="EMBL/GenBank/DDBJ databases">
        <title>Comparative genomes isolates from brazilian mangrove.</title>
        <authorList>
            <person name="Araujo J.E."/>
            <person name="Taketani R.G."/>
            <person name="Silva M.C.P."/>
            <person name="Loureco M.V."/>
            <person name="Andreote F.D."/>
        </authorList>
    </citation>
    <scope>NUCLEOTIDE SEQUENCE [LARGE SCALE GENOMIC DNA]</scope>
    <source>
        <strain evidence="9 10">Nap-Phe MGV</strain>
    </source>
</reference>
<evidence type="ECO:0000256" key="1">
    <source>
        <dbReference type="ARBA" id="ARBA00000847"/>
    </source>
</evidence>
<evidence type="ECO:0000256" key="4">
    <source>
        <dbReference type="ARBA" id="ARBA00016377"/>
    </source>
</evidence>
<comment type="catalytic activity">
    <reaction evidence="1">
        <text>GDP-alpha-D-mannose + H2O = alpha-D-mannose 1-phosphate + GMP + 2 H(+)</text>
        <dbReference type="Rhea" id="RHEA:27978"/>
        <dbReference type="ChEBI" id="CHEBI:15377"/>
        <dbReference type="ChEBI" id="CHEBI:15378"/>
        <dbReference type="ChEBI" id="CHEBI:57527"/>
        <dbReference type="ChEBI" id="CHEBI:58115"/>
        <dbReference type="ChEBI" id="CHEBI:58409"/>
    </reaction>
</comment>
<dbReference type="PROSITE" id="PS00893">
    <property type="entry name" value="NUDIX_BOX"/>
    <property type="match status" value="1"/>
</dbReference>
<evidence type="ECO:0000256" key="3">
    <source>
        <dbReference type="ARBA" id="ARBA00007275"/>
    </source>
</evidence>
<dbReference type="PANTHER" id="PTHR11839:SF18">
    <property type="entry name" value="NUDIX HYDROLASE DOMAIN-CONTAINING PROTEIN"/>
    <property type="match status" value="1"/>
</dbReference>
<organism evidence="9 10">
    <name type="scientific">Blastopirellula marina</name>
    <dbReference type="NCBI Taxonomy" id="124"/>
    <lineage>
        <taxon>Bacteria</taxon>
        <taxon>Pseudomonadati</taxon>
        <taxon>Planctomycetota</taxon>
        <taxon>Planctomycetia</taxon>
        <taxon>Pirellulales</taxon>
        <taxon>Pirellulaceae</taxon>
        <taxon>Blastopirellula</taxon>
    </lineage>
</organism>
<dbReference type="InterPro" id="IPR020084">
    <property type="entry name" value="NUDIX_hydrolase_CS"/>
</dbReference>
<dbReference type="RefSeq" id="WP_105336968.1">
    <property type="nucleotide sequence ID" value="NZ_PUHZ01000019.1"/>
</dbReference>
<dbReference type="Pfam" id="PF00293">
    <property type="entry name" value="NUDIX"/>
    <property type="match status" value="1"/>
</dbReference>
<dbReference type="PROSITE" id="PS51462">
    <property type="entry name" value="NUDIX"/>
    <property type="match status" value="1"/>
</dbReference>
<evidence type="ECO:0000259" key="8">
    <source>
        <dbReference type="PROSITE" id="PS51462"/>
    </source>
</evidence>
<keyword evidence="5 9" id="KW-0378">Hydrolase</keyword>
<protein>
    <recommendedName>
        <fullName evidence="4">GDP-mannose pyrophosphatase</fullName>
    </recommendedName>
    <alternativeName>
        <fullName evidence="6">GDP-mannose hydrolase</fullName>
    </alternativeName>
    <alternativeName>
        <fullName evidence="7">GDPMK</fullName>
    </alternativeName>
</protein>
<dbReference type="SUPFAM" id="SSF55811">
    <property type="entry name" value="Nudix"/>
    <property type="match status" value="1"/>
</dbReference>
<evidence type="ECO:0000256" key="7">
    <source>
        <dbReference type="ARBA" id="ARBA00032272"/>
    </source>
</evidence>
<dbReference type="Proteomes" id="UP000237819">
    <property type="component" value="Unassembled WGS sequence"/>
</dbReference>
<dbReference type="GO" id="GO:0019693">
    <property type="term" value="P:ribose phosphate metabolic process"/>
    <property type="evidence" value="ECO:0007669"/>
    <property type="project" value="TreeGrafter"/>
</dbReference>
<dbReference type="InterPro" id="IPR015797">
    <property type="entry name" value="NUDIX_hydrolase-like_dom_sf"/>
</dbReference>
<dbReference type="CDD" id="cd03424">
    <property type="entry name" value="NUDIX_ADPRase_Nudt5_UGPPase_Nudt14"/>
    <property type="match status" value="1"/>
</dbReference>
<comment type="cofactor">
    <cofactor evidence="2">
        <name>Mg(2+)</name>
        <dbReference type="ChEBI" id="CHEBI:18420"/>
    </cofactor>
</comment>
<evidence type="ECO:0000256" key="2">
    <source>
        <dbReference type="ARBA" id="ARBA00001946"/>
    </source>
</evidence>
<accession>A0A2S8GJD7</accession>
<sequence>MKSPETVFEGIRFNIERVWQGKRPRDVMRHPGAAVILPLVDDENVCLIKNYRIAVDQTLLELPAGTLEPNEPPELTAGRELEEETGYKADKIELLNSYYPSPGVMDEKMYVYLATGLTMHSPAREEGEEIENHVVTLSEAKAMIRDGRIADGKTIAGLLFYFEFRRGK</sequence>
<evidence type="ECO:0000256" key="6">
    <source>
        <dbReference type="ARBA" id="ARBA00032162"/>
    </source>
</evidence>
<evidence type="ECO:0000256" key="5">
    <source>
        <dbReference type="ARBA" id="ARBA00022801"/>
    </source>
</evidence>
<proteinExistence type="inferred from homology"/>
<comment type="similarity">
    <text evidence="3">Belongs to the Nudix hydrolase family. NudK subfamily.</text>
</comment>
<dbReference type="InterPro" id="IPR000086">
    <property type="entry name" value="NUDIX_hydrolase_dom"/>
</dbReference>
<evidence type="ECO:0000313" key="10">
    <source>
        <dbReference type="Proteomes" id="UP000237819"/>
    </source>
</evidence>
<feature type="domain" description="Nudix hydrolase" evidence="8">
    <location>
        <begin position="28"/>
        <end position="162"/>
    </location>
</feature>
<dbReference type="PANTHER" id="PTHR11839">
    <property type="entry name" value="UDP/ADP-SUGAR PYROPHOSPHATASE"/>
    <property type="match status" value="1"/>
</dbReference>
<dbReference type="EMBL" id="PUHZ01000019">
    <property type="protein sequence ID" value="PQO44441.1"/>
    <property type="molecule type" value="Genomic_DNA"/>
</dbReference>